<evidence type="ECO:0000313" key="1">
    <source>
        <dbReference type="EMBL" id="CAB4136043.1"/>
    </source>
</evidence>
<proteinExistence type="predicted"/>
<gene>
    <name evidence="1" type="ORF">UFOVP300_33</name>
</gene>
<sequence length="76" mass="8504">MTTITDANLAQTLDLSKIDVILPEIAQSIVEYPTQDDFPQTGRSARLYIDLATGSTYRWQETTYVLLNATIDCGDF</sequence>
<reference evidence="1" key="1">
    <citation type="submission" date="2020-04" db="EMBL/GenBank/DDBJ databases">
        <authorList>
            <person name="Chiriac C."/>
            <person name="Salcher M."/>
            <person name="Ghai R."/>
            <person name="Kavagutti S V."/>
        </authorList>
    </citation>
    <scope>NUCLEOTIDE SEQUENCE</scope>
</reference>
<dbReference type="EMBL" id="LR796307">
    <property type="protein sequence ID" value="CAB4136043.1"/>
    <property type="molecule type" value="Genomic_DNA"/>
</dbReference>
<accession>A0A6J5LS86</accession>
<organism evidence="1">
    <name type="scientific">uncultured Caudovirales phage</name>
    <dbReference type="NCBI Taxonomy" id="2100421"/>
    <lineage>
        <taxon>Viruses</taxon>
        <taxon>Duplodnaviria</taxon>
        <taxon>Heunggongvirae</taxon>
        <taxon>Uroviricota</taxon>
        <taxon>Caudoviricetes</taxon>
        <taxon>Peduoviridae</taxon>
        <taxon>Maltschvirus</taxon>
        <taxon>Maltschvirus maltsch</taxon>
    </lineage>
</organism>
<protein>
    <submittedName>
        <fullName evidence="1">Uncharacterized protein</fullName>
    </submittedName>
</protein>
<name>A0A6J5LS86_9CAUD</name>